<dbReference type="OrthoDB" id="10261556at2759"/>
<reference evidence="1 2" key="1">
    <citation type="journal article" date="2018" name="Sci. Rep.">
        <title>Genomic signatures of local adaptation to the degree of environmental predictability in rotifers.</title>
        <authorList>
            <person name="Franch-Gras L."/>
            <person name="Hahn C."/>
            <person name="Garcia-Roger E.M."/>
            <person name="Carmona M.J."/>
            <person name="Serra M."/>
            <person name="Gomez A."/>
        </authorList>
    </citation>
    <scope>NUCLEOTIDE SEQUENCE [LARGE SCALE GENOMIC DNA]</scope>
    <source>
        <strain evidence="1">HYR1</strain>
    </source>
</reference>
<gene>
    <name evidence="1" type="ORF">BpHYR1_053987</name>
</gene>
<proteinExistence type="predicted"/>
<dbReference type="Gene3D" id="3.40.50.300">
    <property type="entry name" value="P-loop containing nucleotide triphosphate hydrolases"/>
    <property type="match status" value="1"/>
</dbReference>
<protein>
    <submittedName>
        <fullName evidence="1">Bloom syndrome</fullName>
    </submittedName>
</protein>
<dbReference type="InterPro" id="IPR027417">
    <property type="entry name" value="P-loop_NTPase"/>
</dbReference>
<comment type="caution">
    <text evidence="1">The sequence shown here is derived from an EMBL/GenBank/DDBJ whole genome shotgun (WGS) entry which is preliminary data.</text>
</comment>
<dbReference type="EMBL" id="REGN01008811">
    <property type="protein sequence ID" value="RNA02619.1"/>
    <property type="molecule type" value="Genomic_DNA"/>
</dbReference>
<accession>A0A3M7PUJ4</accession>
<name>A0A3M7PUJ4_BRAPC</name>
<organism evidence="1 2">
    <name type="scientific">Brachionus plicatilis</name>
    <name type="common">Marine rotifer</name>
    <name type="synonym">Brachionus muelleri</name>
    <dbReference type="NCBI Taxonomy" id="10195"/>
    <lineage>
        <taxon>Eukaryota</taxon>
        <taxon>Metazoa</taxon>
        <taxon>Spiralia</taxon>
        <taxon>Gnathifera</taxon>
        <taxon>Rotifera</taxon>
        <taxon>Eurotatoria</taxon>
        <taxon>Monogononta</taxon>
        <taxon>Pseudotrocha</taxon>
        <taxon>Ploima</taxon>
        <taxon>Brachionidae</taxon>
        <taxon>Brachionus</taxon>
    </lineage>
</organism>
<dbReference type="AlphaFoldDB" id="A0A3M7PUJ4"/>
<dbReference type="Proteomes" id="UP000276133">
    <property type="component" value="Unassembled WGS sequence"/>
</dbReference>
<keyword evidence="2" id="KW-1185">Reference proteome</keyword>
<sequence length="78" mass="8789">MVSKQIGLFNARKFVLSPFNKIIEVMVQNGSLDEAVFDAVHCIYKWGNDFRRKYLNIGESMTSCCSDVKIIIVTATAI</sequence>
<evidence type="ECO:0000313" key="2">
    <source>
        <dbReference type="Proteomes" id="UP000276133"/>
    </source>
</evidence>
<evidence type="ECO:0000313" key="1">
    <source>
        <dbReference type="EMBL" id="RNA02619.1"/>
    </source>
</evidence>